<dbReference type="AlphaFoldDB" id="A0A542D7Z4"/>
<accession>A0A542D7Z4</accession>
<dbReference type="InterPro" id="IPR027051">
    <property type="entry name" value="XdhC_Rossmann_dom"/>
</dbReference>
<dbReference type="Pfam" id="PF02625">
    <property type="entry name" value="XdhC_CoxI"/>
    <property type="match status" value="1"/>
</dbReference>
<evidence type="ECO:0000259" key="1">
    <source>
        <dbReference type="Pfam" id="PF02625"/>
    </source>
</evidence>
<organism evidence="3">
    <name type="scientific">Serratia fonticola</name>
    <dbReference type="NCBI Taxonomy" id="47917"/>
    <lineage>
        <taxon>Bacteria</taxon>
        <taxon>Pseudomonadati</taxon>
        <taxon>Pseudomonadota</taxon>
        <taxon>Gammaproteobacteria</taxon>
        <taxon>Enterobacterales</taxon>
        <taxon>Yersiniaceae</taxon>
        <taxon>Serratia</taxon>
    </lineage>
</organism>
<protein>
    <submittedName>
        <fullName evidence="3">Xanthine dehydrogenase accessory factor</fullName>
    </submittedName>
</protein>
<evidence type="ECO:0000313" key="3">
    <source>
        <dbReference type="EMBL" id="TVZ68703.1"/>
    </source>
</evidence>
<gene>
    <name evidence="3" type="ORF">FHU10_1157</name>
</gene>
<reference evidence="3" key="1">
    <citation type="submission" date="2019-06" db="EMBL/GenBank/DDBJ databases">
        <authorList>
            <person name="Deangelis K."/>
            <person name="Huntemann M."/>
            <person name="Clum A."/>
            <person name="Pillay M."/>
            <person name="Palaniappan K."/>
            <person name="Varghese N."/>
            <person name="Mikhailova N."/>
            <person name="Stamatis D."/>
            <person name="Reddy T."/>
            <person name="Daum C."/>
            <person name="Shapiro N."/>
            <person name="Ivanova N."/>
            <person name="Kyrpides N."/>
            <person name="Woyke T."/>
        </authorList>
    </citation>
    <scope>NUCLEOTIDE SEQUENCE [LARGE SCALE GENOMIC DNA]</scope>
    <source>
        <strain evidence="3">128R</strain>
    </source>
</reference>
<dbReference type="InterPro" id="IPR003777">
    <property type="entry name" value="XdhC_CoxI"/>
</dbReference>
<evidence type="ECO:0000259" key="2">
    <source>
        <dbReference type="Pfam" id="PF13478"/>
    </source>
</evidence>
<dbReference type="Gene3D" id="3.40.50.720">
    <property type="entry name" value="NAD(P)-binding Rossmann-like Domain"/>
    <property type="match status" value="1"/>
</dbReference>
<feature type="domain" description="XdhC- CoxI" evidence="1">
    <location>
        <begin position="12"/>
        <end position="73"/>
    </location>
</feature>
<sequence>MSIFSAAIRLEKQNIPFALAQIVESRGSTPRHSGQMLVTKEGHISGTIGGGMLERNVIDAAVEAIQQRQNRMFHGRMAREGKDAVGSDCGGAISVFISVYCQRPRLLLLGGGHVNQAIAKMAAPLGFILAIADTYAPSLKPELFPEGCELLHASSYQAAIKQLAPDEECYVVIATNSQDQEALAELIDYPVKYLGLLASKRKVQTFVRHFQQQGIPEETLLQLRAPIGLDLGAETPAEIAISVLAEILQVKNNASGAVMNIVDTVAHPTIGAIA</sequence>
<comment type="caution">
    <text evidence="3">The sequence shown here is derived from an EMBL/GenBank/DDBJ whole genome shotgun (WGS) entry which is preliminary data.</text>
</comment>
<name>A0A542D7Z4_SERFO</name>
<dbReference type="PANTHER" id="PTHR30388:SF6">
    <property type="entry name" value="XANTHINE DEHYDROGENASE SUBUNIT A-RELATED"/>
    <property type="match status" value="1"/>
</dbReference>
<dbReference type="OrthoDB" id="9815497at2"/>
<dbReference type="Pfam" id="PF13478">
    <property type="entry name" value="XdhC_C"/>
    <property type="match status" value="1"/>
</dbReference>
<reference evidence="3" key="2">
    <citation type="submission" date="2019-08" db="EMBL/GenBank/DDBJ databases">
        <title>Investigation of anaerobic lignin degradation for improved lignocellulosic biofuels.</title>
        <authorList>
            <person name="Deangelis K.PhD."/>
        </authorList>
    </citation>
    <scope>NUCLEOTIDE SEQUENCE [LARGE SCALE GENOMIC DNA]</scope>
    <source>
        <strain evidence="3">128R</strain>
    </source>
</reference>
<dbReference type="InterPro" id="IPR052698">
    <property type="entry name" value="MoCofactor_Util/Proc"/>
</dbReference>
<feature type="domain" description="XdhC Rossmann" evidence="2">
    <location>
        <begin position="106"/>
        <end position="247"/>
    </location>
</feature>
<dbReference type="EMBL" id="VISQ01000001">
    <property type="protein sequence ID" value="TVZ68703.1"/>
    <property type="molecule type" value="Genomic_DNA"/>
</dbReference>
<proteinExistence type="predicted"/>
<dbReference type="PANTHER" id="PTHR30388">
    <property type="entry name" value="ALDEHYDE OXIDOREDUCTASE MOLYBDENUM COFACTOR ASSEMBLY PROTEIN"/>
    <property type="match status" value="1"/>
</dbReference>